<keyword evidence="2" id="KW-0805">Transcription regulation</keyword>
<keyword evidence="4" id="KW-0804">Transcription</keyword>
<reference evidence="7 8" key="1">
    <citation type="journal article" date="2011" name="Proc. Natl. Acad. Sci. U.S.A.">
        <title>Evolutionary erosion of yeast sex chromosomes by mating-type switching accidents.</title>
        <authorList>
            <person name="Gordon J.L."/>
            <person name="Armisen D."/>
            <person name="Proux-Wera E."/>
            <person name="Oheigeartaigh S.S."/>
            <person name="Byrne K.P."/>
            <person name="Wolfe K.H."/>
        </authorList>
    </citation>
    <scope>NUCLEOTIDE SEQUENCE [LARGE SCALE GENOMIC DNA]</scope>
    <source>
        <strain evidence="8">ATCC 10597 / BCRC 20456 / CBS 421 / NBRC 0211 / NRRL Y-12639</strain>
    </source>
</reference>
<organism evidence="7 8">
    <name type="scientific">Naumovozyma dairenensis (strain ATCC 10597 / BCRC 20456 / CBS 421 / NBRC 0211 / NRRL Y-12639)</name>
    <name type="common">Saccharomyces dairenensis</name>
    <dbReference type="NCBI Taxonomy" id="1071378"/>
    <lineage>
        <taxon>Eukaryota</taxon>
        <taxon>Fungi</taxon>
        <taxon>Dikarya</taxon>
        <taxon>Ascomycota</taxon>
        <taxon>Saccharomycotina</taxon>
        <taxon>Saccharomycetes</taxon>
        <taxon>Saccharomycetales</taxon>
        <taxon>Saccharomycetaceae</taxon>
        <taxon>Naumovozyma</taxon>
    </lineage>
</organism>
<proteinExistence type="predicted"/>
<feature type="domain" description="BHLH" evidence="6">
    <location>
        <begin position="58"/>
        <end position="110"/>
    </location>
</feature>
<keyword evidence="8" id="KW-1185">Reference proteome</keyword>
<dbReference type="AlphaFoldDB" id="J7SBL9"/>
<dbReference type="GO" id="GO:0008654">
    <property type="term" value="P:phospholipid biosynthetic process"/>
    <property type="evidence" value="ECO:0007669"/>
    <property type="project" value="EnsemblFungi"/>
</dbReference>
<dbReference type="InterPro" id="IPR057072">
    <property type="entry name" value="bHLH_INO4"/>
</dbReference>
<dbReference type="PROSITE" id="PS50888">
    <property type="entry name" value="BHLH"/>
    <property type="match status" value="1"/>
</dbReference>
<gene>
    <name evidence="7" type="primary">NDAI0G04100</name>
    <name evidence="7" type="ordered locus">NDAI_0G04100</name>
</gene>
<dbReference type="RefSeq" id="XP_003980071.1">
    <property type="nucleotide sequence ID" value="XM_003980022.1"/>
</dbReference>
<dbReference type="SMART" id="SM00353">
    <property type="entry name" value="HLH"/>
    <property type="match status" value="1"/>
</dbReference>
<dbReference type="InterPro" id="IPR052207">
    <property type="entry name" value="Max-like/E-box_TFs"/>
</dbReference>
<evidence type="ECO:0000313" key="8">
    <source>
        <dbReference type="Proteomes" id="UP000000689"/>
    </source>
</evidence>
<evidence type="ECO:0000256" key="1">
    <source>
        <dbReference type="ARBA" id="ARBA00004123"/>
    </source>
</evidence>
<sequence length="147" mass="17693">MYPITGENSSFGFEILEDNVPSKQLKNRDQRTGMVTKQTERKKIRVRARKANKLTEDEVRINHVTSEKKRRENVRSIYDDLVKLVPDLEQNENRSELIIYLKTTYYLRWLYKKNNQLRTKLKEFKDDAYESEAYSQELVWEINQGEK</sequence>
<dbReference type="STRING" id="1071378.J7SBL9"/>
<dbReference type="GO" id="GO:0090575">
    <property type="term" value="C:RNA polymerase II transcription regulator complex"/>
    <property type="evidence" value="ECO:0007669"/>
    <property type="project" value="EnsemblFungi"/>
</dbReference>
<dbReference type="PANTHER" id="PTHR15741">
    <property type="entry name" value="BASIC HELIX-LOOP-HELIX ZIP TRANSCRIPTION FACTOR"/>
    <property type="match status" value="1"/>
</dbReference>
<dbReference type="HOGENOM" id="CLU_145552_1_0_1"/>
<comment type="subcellular location">
    <subcellularLocation>
        <location evidence="1">Nucleus</location>
    </subcellularLocation>
</comment>
<evidence type="ECO:0000256" key="5">
    <source>
        <dbReference type="ARBA" id="ARBA00023242"/>
    </source>
</evidence>
<dbReference type="KEGG" id="ndi:NDAI_0G04100"/>
<dbReference type="Proteomes" id="UP000000689">
    <property type="component" value="Chromosome 7"/>
</dbReference>
<evidence type="ECO:0000313" key="7">
    <source>
        <dbReference type="EMBL" id="CCK73395.1"/>
    </source>
</evidence>
<dbReference type="Pfam" id="PF23181">
    <property type="entry name" value="bHLH_INO4"/>
    <property type="match status" value="1"/>
</dbReference>
<evidence type="ECO:0000256" key="3">
    <source>
        <dbReference type="ARBA" id="ARBA00023125"/>
    </source>
</evidence>
<dbReference type="eggNOG" id="ENOG502S9S7">
    <property type="taxonomic scope" value="Eukaryota"/>
</dbReference>
<evidence type="ECO:0000256" key="2">
    <source>
        <dbReference type="ARBA" id="ARBA00023015"/>
    </source>
</evidence>
<dbReference type="SUPFAM" id="SSF47459">
    <property type="entry name" value="HLH, helix-loop-helix DNA-binding domain"/>
    <property type="match status" value="1"/>
</dbReference>
<dbReference type="GO" id="GO:0000978">
    <property type="term" value="F:RNA polymerase II cis-regulatory region sequence-specific DNA binding"/>
    <property type="evidence" value="ECO:0007669"/>
    <property type="project" value="EnsemblFungi"/>
</dbReference>
<dbReference type="GeneID" id="13926875"/>
<dbReference type="EMBL" id="HE580273">
    <property type="protein sequence ID" value="CCK73395.1"/>
    <property type="molecule type" value="Genomic_DNA"/>
</dbReference>
<dbReference type="OrthoDB" id="5778525at2759"/>
<dbReference type="Gene3D" id="4.10.280.10">
    <property type="entry name" value="Helix-loop-helix DNA-binding domain"/>
    <property type="match status" value="1"/>
</dbReference>
<keyword evidence="3" id="KW-0238">DNA-binding</keyword>
<dbReference type="InterPro" id="IPR036638">
    <property type="entry name" value="HLH_DNA-bd_sf"/>
</dbReference>
<keyword evidence="5" id="KW-0539">Nucleus</keyword>
<dbReference type="InterPro" id="IPR011598">
    <property type="entry name" value="bHLH_dom"/>
</dbReference>
<dbReference type="GO" id="GO:0046983">
    <property type="term" value="F:protein dimerization activity"/>
    <property type="evidence" value="ECO:0007669"/>
    <property type="project" value="InterPro"/>
</dbReference>
<dbReference type="PANTHER" id="PTHR15741:SF27">
    <property type="entry name" value="TRANSCRIPTION FACTOR AP-4"/>
    <property type="match status" value="1"/>
</dbReference>
<protein>
    <recommendedName>
        <fullName evidence="6">BHLH domain-containing protein</fullName>
    </recommendedName>
</protein>
<dbReference type="GO" id="GO:0001228">
    <property type="term" value="F:DNA-binding transcription activator activity, RNA polymerase II-specific"/>
    <property type="evidence" value="ECO:0007669"/>
    <property type="project" value="EnsemblFungi"/>
</dbReference>
<name>J7SBL9_NAUDC</name>
<evidence type="ECO:0000256" key="4">
    <source>
        <dbReference type="ARBA" id="ARBA00023163"/>
    </source>
</evidence>
<accession>J7SBL9</accession>
<evidence type="ECO:0000259" key="6">
    <source>
        <dbReference type="PROSITE" id="PS50888"/>
    </source>
</evidence>